<organism evidence="1">
    <name type="scientific">uncultured Bacillota bacterium</name>
    <dbReference type="NCBI Taxonomy" id="344338"/>
    <lineage>
        <taxon>Bacteria</taxon>
        <taxon>Bacillati</taxon>
        <taxon>Bacillota</taxon>
        <taxon>environmental samples</taxon>
    </lineage>
</organism>
<name>A0A650EPR4_9FIRM</name>
<dbReference type="InterPro" id="IPR008979">
    <property type="entry name" value="Galactose-bd-like_sf"/>
</dbReference>
<proteinExistence type="predicted"/>
<dbReference type="Pfam" id="PF14307">
    <property type="entry name" value="Glyco_tran_WbsX"/>
    <property type="match status" value="1"/>
</dbReference>
<accession>A0A650EPR4</accession>
<dbReference type="Gene3D" id="3.20.20.80">
    <property type="entry name" value="Glycosidases"/>
    <property type="match status" value="1"/>
</dbReference>
<reference evidence="1" key="1">
    <citation type="journal article" date="2020" name="J. ISSAAS">
        <title>Lactobacilli and other gastrointestinal microbiota of Peromyscus leucopus, reservoir host for agents of Lyme disease and other zoonoses in North America.</title>
        <authorList>
            <person name="Milovic A."/>
            <person name="Bassam K."/>
            <person name="Shao H."/>
            <person name="Chatzistamou I."/>
            <person name="Tufts D.M."/>
            <person name="Diuk-Wasser M."/>
            <person name="Barbour A.G."/>
        </authorList>
    </citation>
    <scope>NUCLEOTIDE SEQUENCE</scope>
    <source>
        <strain evidence="1">LL40</strain>
    </source>
</reference>
<sequence>MITDKKVFAEYHNPRYTRERDGELGNWAYANESKDSKAVVKRCNYNADLIDSKGRNQLAAVNYPIVGMQSQNDPDYIEYQILLAKLAYIDGFMTDFRHLEDEAGVTQLELLREVAKKYKFEIGVDWCDAQIFYSLKKVRPDLDTREKQIEYCKNIFRYLLRRVYQDETGANIDGHPVILLFGDGFSFEEYRRLKKDTAEYTEKEPWYFRRTMMDCAYDGKTVTYSFDEKHEYFTQEHRREIAGPFGWVPFRLRDAVADGKPYWDVYANEEDCLKYLETLRSHVKENRDNYQAWISVVTPGMDQRGCAAWGRPITYIERGNGEIYRAMWEDNLGHCEETDAIFIAGWNDFNEGHEIEPTVENGYRELELTAEYSARFKGAEQKTKPEDFRLPEQLFALRKRAAKLSAIGYATDDVQDWLDSAALRLAERDGGAARLLLERAQEAVTDLWNKKQTVKVAIPAFEVVQSSERVDIAGLAKITASSALPNCEGERIVDGERARSFWQSEEGAAEATLVWTESCKINSVKLFTGWTERADKPNWPMIPQALTVECRTEDGWVTIWSTESNTKQDIEISCSQTTDALRISSRDPIGLVLRGVEVLTENGRQEGIGCYDGAVFRMPETYALQFGGRVFDGYLTFQYWDGGFGTFEVTSAGKFPTVCRITMDDTHTWQSAKVRVYPSNTAWEKQAELLFRGNVRVKDVAAEFDIYEKG</sequence>
<dbReference type="SUPFAM" id="SSF49785">
    <property type="entry name" value="Galactose-binding domain-like"/>
    <property type="match status" value="1"/>
</dbReference>
<gene>
    <name evidence="1" type="ORF">Firmicute1046_3240</name>
</gene>
<dbReference type="EMBL" id="MN577573">
    <property type="protein sequence ID" value="QGT51248.1"/>
    <property type="molecule type" value="Genomic_DNA"/>
</dbReference>
<protein>
    <recommendedName>
        <fullName evidence="2">F5/8 type C domain-containing protein</fullName>
    </recommendedName>
</protein>
<dbReference type="AlphaFoldDB" id="A0A650EPR4"/>
<evidence type="ECO:0000313" key="1">
    <source>
        <dbReference type="EMBL" id="QGT51248.1"/>
    </source>
</evidence>
<evidence type="ECO:0008006" key="2">
    <source>
        <dbReference type="Google" id="ProtNLM"/>
    </source>
</evidence>
<dbReference type="InterPro" id="IPR032719">
    <property type="entry name" value="WbsX"/>
</dbReference>